<organism evidence="1">
    <name type="scientific">marine sediment metagenome</name>
    <dbReference type="NCBI Taxonomy" id="412755"/>
    <lineage>
        <taxon>unclassified sequences</taxon>
        <taxon>metagenomes</taxon>
        <taxon>ecological metagenomes</taxon>
    </lineage>
</organism>
<protein>
    <submittedName>
        <fullName evidence="1">Uncharacterized protein</fullName>
    </submittedName>
</protein>
<reference evidence="1" key="1">
    <citation type="journal article" date="2014" name="Front. Microbiol.">
        <title>High frequency of phylogenetically diverse reductive dehalogenase-homologous genes in deep subseafloor sedimentary metagenomes.</title>
        <authorList>
            <person name="Kawai M."/>
            <person name="Futagami T."/>
            <person name="Toyoda A."/>
            <person name="Takaki Y."/>
            <person name="Nishi S."/>
            <person name="Hori S."/>
            <person name="Arai W."/>
            <person name="Tsubouchi T."/>
            <person name="Morono Y."/>
            <person name="Uchiyama I."/>
            <person name="Ito T."/>
            <person name="Fujiyama A."/>
            <person name="Inagaki F."/>
            <person name="Takami H."/>
        </authorList>
    </citation>
    <scope>NUCLEOTIDE SEQUENCE</scope>
    <source>
        <strain evidence="1">Expedition CK06-06</strain>
    </source>
</reference>
<proteinExistence type="predicted"/>
<feature type="non-terminal residue" evidence="1">
    <location>
        <position position="1"/>
    </location>
</feature>
<accession>X1IA83</accession>
<sequence length="92" mass="10299">SGLFDATDQELTGRQVIVKVVQPESGRLIFISEESVAIEPGGDKQAVTLVFKNKAEFGEKLEIRLLDDDDEETLETRPVVFRVEADESDWGF</sequence>
<gene>
    <name evidence="1" type="ORF">S03H2_66270</name>
</gene>
<dbReference type="AlphaFoldDB" id="X1IA83"/>
<evidence type="ECO:0000313" key="1">
    <source>
        <dbReference type="EMBL" id="GAH79336.1"/>
    </source>
</evidence>
<name>X1IA83_9ZZZZ</name>
<dbReference type="EMBL" id="BARU01043251">
    <property type="protein sequence ID" value="GAH79336.1"/>
    <property type="molecule type" value="Genomic_DNA"/>
</dbReference>
<comment type="caution">
    <text evidence="1">The sequence shown here is derived from an EMBL/GenBank/DDBJ whole genome shotgun (WGS) entry which is preliminary data.</text>
</comment>